<feature type="domain" description="BTB" evidence="1">
    <location>
        <begin position="19"/>
        <end position="96"/>
    </location>
</feature>
<dbReference type="EMBL" id="KN832975">
    <property type="protein sequence ID" value="KIM89027.1"/>
    <property type="molecule type" value="Genomic_DNA"/>
</dbReference>
<dbReference type="SUPFAM" id="SSF54695">
    <property type="entry name" value="POZ domain"/>
    <property type="match status" value="1"/>
</dbReference>
<dbReference type="CDD" id="cd18186">
    <property type="entry name" value="BTB_POZ_ZBTB_KLHL-like"/>
    <property type="match status" value="1"/>
</dbReference>
<reference evidence="3" key="2">
    <citation type="submission" date="2015-01" db="EMBL/GenBank/DDBJ databases">
        <title>Evolutionary Origins and Diversification of the Mycorrhizal Mutualists.</title>
        <authorList>
            <consortium name="DOE Joint Genome Institute"/>
            <consortium name="Mycorrhizal Genomics Consortium"/>
            <person name="Kohler A."/>
            <person name="Kuo A."/>
            <person name="Nagy L.G."/>
            <person name="Floudas D."/>
            <person name="Copeland A."/>
            <person name="Barry K.W."/>
            <person name="Cichocki N."/>
            <person name="Veneault-Fourrey C."/>
            <person name="LaButti K."/>
            <person name="Lindquist E.A."/>
            <person name="Lipzen A."/>
            <person name="Lundell T."/>
            <person name="Morin E."/>
            <person name="Murat C."/>
            <person name="Riley R."/>
            <person name="Ohm R."/>
            <person name="Sun H."/>
            <person name="Tunlid A."/>
            <person name="Henrissat B."/>
            <person name="Grigoriev I.V."/>
            <person name="Hibbett D.S."/>
            <person name="Martin F."/>
        </authorList>
    </citation>
    <scope>NUCLEOTIDE SEQUENCE [LARGE SCALE GENOMIC DNA]</scope>
    <source>
        <strain evidence="3">F 1598</strain>
    </source>
</reference>
<gene>
    <name evidence="2" type="ORF">PILCRDRAFT_812914</name>
</gene>
<dbReference type="Gene3D" id="3.30.710.10">
    <property type="entry name" value="Potassium Channel Kv1.1, Chain A"/>
    <property type="match status" value="1"/>
</dbReference>
<evidence type="ECO:0000313" key="2">
    <source>
        <dbReference type="EMBL" id="KIM89027.1"/>
    </source>
</evidence>
<dbReference type="AlphaFoldDB" id="A0A0C3CGZ8"/>
<sequence>MDNNGVPPSRRGDPWFEDGNIILVPESDESQIAFKVHRGVLSRHSEVFQSMFNIPQPASASGETWEGCQVVPMYDLAVELSNLIKALYDGVTFMTRSLADFFYLAGILRLSTKYFIKHLRTQAIRHLTQTWSFTLRGHDDMVELAIKSPVIENMTHPYVHPIHILNLAREVDVHIIVPSALYFLSLYPLTDILRADHPKLVFKHPSRPSSQIATADVEAYTLMFQHRLDIILDFVRRFVGERTANAKICQNNQIPCTRGFARLAARLSRSWKTRTGPLHYMMQAVQELSEDGSVCLPCRRSFREDVIRLREEIWDNLPAVATSTTWDALQAMDLST</sequence>
<organism evidence="2 3">
    <name type="scientific">Piloderma croceum (strain F 1598)</name>
    <dbReference type="NCBI Taxonomy" id="765440"/>
    <lineage>
        <taxon>Eukaryota</taxon>
        <taxon>Fungi</taxon>
        <taxon>Dikarya</taxon>
        <taxon>Basidiomycota</taxon>
        <taxon>Agaricomycotina</taxon>
        <taxon>Agaricomycetes</taxon>
        <taxon>Agaricomycetidae</taxon>
        <taxon>Atheliales</taxon>
        <taxon>Atheliaceae</taxon>
        <taxon>Piloderma</taxon>
    </lineage>
</organism>
<dbReference type="Pfam" id="PF00651">
    <property type="entry name" value="BTB"/>
    <property type="match status" value="1"/>
</dbReference>
<dbReference type="Proteomes" id="UP000054166">
    <property type="component" value="Unassembled WGS sequence"/>
</dbReference>
<keyword evidence="3" id="KW-1185">Reference proteome</keyword>
<dbReference type="STRING" id="765440.A0A0C3CGZ8"/>
<protein>
    <recommendedName>
        <fullName evidence="1">BTB domain-containing protein</fullName>
    </recommendedName>
</protein>
<dbReference type="InterPro" id="IPR000210">
    <property type="entry name" value="BTB/POZ_dom"/>
</dbReference>
<proteinExistence type="predicted"/>
<dbReference type="OrthoDB" id="2879636at2759"/>
<dbReference type="InParanoid" id="A0A0C3CGZ8"/>
<evidence type="ECO:0000313" key="3">
    <source>
        <dbReference type="Proteomes" id="UP000054166"/>
    </source>
</evidence>
<dbReference type="PROSITE" id="PS50097">
    <property type="entry name" value="BTB"/>
    <property type="match status" value="1"/>
</dbReference>
<reference evidence="2 3" key="1">
    <citation type="submission" date="2014-04" db="EMBL/GenBank/DDBJ databases">
        <authorList>
            <consortium name="DOE Joint Genome Institute"/>
            <person name="Kuo A."/>
            <person name="Tarkka M."/>
            <person name="Buscot F."/>
            <person name="Kohler A."/>
            <person name="Nagy L.G."/>
            <person name="Floudas D."/>
            <person name="Copeland A."/>
            <person name="Barry K.W."/>
            <person name="Cichocki N."/>
            <person name="Veneault-Fourrey C."/>
            <person name="LaButti K."/>
            <person name="Lindquist E.A."/>
            <person name="Lipzen A."/>
            <person name="Lundell T."/>
            <person name="Morin E."/>
            <person name="Murat C."/>
            <person name="Sun H."/>
            <person name="Tunlid A."/>
            <person name="Henrissat B."/>
            <person name="Grigoriev I.V."/>
            <person name="Hibbett D.S."/>
            <person name="Martin F."/>
            <person name="Nordberg H.P."/>
            <person name="Cantor M.N."/>
            <person name="Hua S.X."/>
        </authorList>
    </citation>
    <scope>NUCLEOTIDE SEQUENCE [LARGE SCALE GENOMIC DNA]</scope>
    <source>
        <strain evidence="2 3">F 1598</strain>
    </source>
</reference>
<dbReference type="InterPro" id="IPR011333">
    <property type="entry name" value="SKP1/BTB/POZ_sf"/>
</dbReference>
<evidence type="ECO:0000259" key="1">
    <source>
        <dbReference type="PROSITE" id="PS50097"/>
    </source>
</evidence>
<accession>A0A0C3CGZ8</accession>
<name>A0A0C3CGZ8_PILCF</name>
<dbReference type="HOGENOM" id="CLU_033082_1_2_1"/>